<keyword evidence="3 14" id="KW-1003">Cell membrane</keyword>
<dbReference type="InterPro" id="IPR028082">
    <property type="entry name" value="Peripla_BP_I"/>
</dbReference>
<evidence type="ECO:0000256" key="10">
    <source>
        <dbReference type="ARBA" id="ARBA00023180"/>
    </source>
</evidence>
<evidence type="ECO:0000256" key="13">
    <source>
        <dbReference type="ARBA" id="ARBA00023303"/>
    </source>
</evidence>
<evidence type="ECO:0000256" key="2">
    <source>
        <dbReference type="ARBA" id="ARBA00022448"/>
    </source>
</evidence>
<dbReference type="Gene3D" id="3.40.190.10">
    <property type="entry name" value="Periplasmic binding protein-like II"/>
    <property type="match status" value="2"/>
</dbReference>
<evidence type="ECO:0000259" key="15">
    <source>
        <dbReference type="SMART" id="SM00079"/>
    </source>
</evidence>
<feature type="domain" description="Ionotropic glutamate receptor L-glutamate and glycine-binding" evidence="16">
    <location>
        <begin position="356"/>
        <end position="421"/>
    </location>
</feature>
<dbReference type="Pfam" id="PF01094">
    <property type="entry name" value="ANF_receptor"/>
    <property type="match status" value="1"/>
</dbReference>
<dbReference type="PANTHER" id="PTHR18966">
    <property type="entry name" value="IONOTROPIC GLUTAMATE RECEPTOR"/>
    <property type="match status" value="1"/>
</dbReference>
<reference evidence="17" key="1">
    <citation type="submission" date="2019-10" db="EMBL/GenBank/DDBJ databases">
        <authorList>
            <person name="Soares A.E.R."/>
            <person name="Aleixo A."/>
            <person name="Schneider P."/>
            <person name="Miyaki C.Y."/>
            <person name="Schneider M.P."/>
            <person name="Mello C."/>
            <person name="Vasconcelos A.T.R."/>
        </authorList>
    </citation>
    <scope>NUCLEOTIDE SEQUENCE</scope>
    <source>
        <tissue evidence="17">Muscle</tissue>
    </source>
</reference>
<keyword evidence="2 14" id="KW-0813">Transport</keyword>
<dbReference type="InterPro" id="IPR015683">
    <property type="entry name" value="Ionotropic_Glu_rcpt"/>
</dbReference>
<comment type="function">
    <text evidence="14">Receptor for glutamate that functions as a ligand-gated ion channel in the central nervous system and plays an important role in excitatory synaptic transmission. L-glutamate acts as an excitatory neurotransmitter at many synapses in the central nervous system.</text>
</comment>
<dbReference type="SMART" id="SM00918">
    <property type="entry name" value="Lig_chan-Glu_bd"/>
    <property type="match status" value="1"/>
</dbReference>
<dbReference type="InterPro" id="IPR001508">
    <property type="entry name" value="Iono_Glu_rcpt_met"/>
</dbReference>
<evidence type="ECO:0000256" key="12">
    <source>
        <dbReference type="ARBA" id="ARBA00023286"/>
    </source>
</evidence>
<dbReference type="InterPro" id="IPR019594">
    <property type="entry name" value="Glu/Gly-bd"/>
</dbReference>
<evidence type="ECO:0000256" key="9">
    <source>
        <dbReference type="ARBA" id="ARBA00023170"/>
    </source>
</evidence>
<dbReference type="SUPFAM" id="SSF53850">
    <property type="entry name" value="Periplasmic binding protein-like II"/>
    <property type="match status" value="1"/>
</dbReference>
<dbReference type="InterPro" id="IPR001320">
    <property type="entry name" value="Iontro_rcpt_C"/>
</dbReference>
<keyword evidence="10" id="KW-0325">Glycoprotein</keyword>
<keyword evidence="9 14" id="KW-0675">Receptor</keyword>
<dbReference type="Gene3D" id="1.10.287.70">
    <property type="match status" value="1"/>
</dbReference>
<dbReference type="SMART" id="SM00079">
    <property type="entry name" value="PBPe"/>
    <property type="match status" value="1"/>
</dbReference>
<feature type="transmembrane region" description="Helical" evidence="14">
    <location>
        <begin position="558"/>
        <end position="580"/>
    </location>
</feature>
<evidence type="ECO:0000256" key="7">
    <source>
        <dbReference type="ARBA" id="ARBA00023065"/>
    </source>
</evidence>
<dbReference type="Proteomes" id="UP001145742">
    <property type="component" value="Unassembled WGS sequence"/>
</dbReference>
<gene>
    <name evidence="17" type="primary">GRIA2</name>
    <name evidence="17" type="ORF">WISP_139545</name>
</gene>
<keyword evidence="7 14" id="KW-0406">Ion transport</keyword>
<dbReference type="Pfam" id="PF10613">
    <property type="entry name" value="Lig_chan-Glu_bd"/>
    <property type="match status" value="1"/>
</dbReference>
<protein>
    <recommendedName>
        <fullName evidence="14">Glutamate receptor</fullName>
    </recommendedName>
</protein>
<evidence type="ECO:0000313" key="17">
    <source>
        <dbReference type="EMBL" id="KAJ7405437.1"/>
    </source>
</evidence>
<evidence type="ECO:0000313" key="18">
    <source>
        <dbReference type="Proteomes" id="UP001145742"/>
    </source>
</evidence>
<keyword evidence="18" id="KW-1185">Reference proteome</keyword>
<dbReference type="EMBL" id="WHWB01034707">
    <property type="protein sequence ID" value="KAJ7405437.1"/>
    <property type="molecule type" value="Genomic_DNA"/>
</dbReference>
<comment type="similarity">
    <text evidence="14">Belongs to the glutamate-gated ion channel (TC 1.A.10.1) family.</text>
</comment>
<dbReference type="InterPro" id="IPR001828">
    <property type="entry name" value="ANF_lig-bd_rcpt"/>
</dbReference>
<keyword evidence="8 14" id="KW-0472">Membrane</keyword>
<dbReference type="PRINTS" id="PR00177">
    <property type="entry name" value="NMDARECEPTOR"/>
</dbReference>
<dbReference type="SUPFAM" id="SSF81324">
    <property type="entry name" value="Voltage-gated potassium channels"/>
    <property type="match status" value="1"/>
</dbReference>
<organism evidence="17 18">
    <name type="scientific">Willisornis vidua</name>
    <name type="common">Xingu scale-backed antbird</name>
    <dbReference type="NCBI Taxonomy" id="1566151"/>
    <lineage>
        <taxon>Eukaryota</taxon>
        <taxon>Metazoa</taxon>
        <taxon>Chordata</taxon>
        <taxon>Craniata</taxon>
        <taxon>Vertebrata</taxon>
        <taxon>Euteleostomi</taxon>
        <taxon>Archelosauria</taxon>
        <taxon>Archosauria</taxon>
        <taxon>Dinosauria</taxon>
        <taxon>Saurischia</taxon>
        <taxon>Theropoda</taxon>
        <taxon>Coelurosauria</taxon>
        <taxon>Aves</taxon>
        <taxon>Neognathae</taxon>
        <taxon>Neoaves</taxon>
        <taxon>Telluraves</taxon>
        <taxon>Australaves</taxon>
        <taxon>Passeriformes</taxon>
        <taxon>Thamnophilidae</taxon>
        <taxon>Willisornis</taxon>
    </lineage>
</organism>
<evidence type="ECO:0000256" key="1">
    <source>
        <dbReference type="ARBA" id="ARBA00004651"/>
    </source>
</evidence>
<sequence length="771" mass="87172">MEAAVQNNWQVTARSVGSIKDVQEFRRIIEEMDRRQEKRYLIDCEVDRINTILEQFSSFDAFPTVQIRLYLSSESSDLSKDNYRSEDFLQRLQAILEYSVPSSSNIQTYSTTEEQGKQALSEWVDIVLPHFRAEILQLVSKITLVSREDTAIAKVVILGKHSRGYHYMLANLGFTDIVLERVMHGGANITGFQIVNNENPMVQQFLQRWVRLDEREFPEAKNSPLKYTSALTHDAVLVIAEAFRYLRRQRVDVSRRGSAGDCLANPAVPWSQGIDIERALKMVQVQGMTGNIQFDTYGRRMNYTIDVYEMKAGGSRKAGYWNEYERFVPALDLLPSNDTSSVENRTIVVTTILESPYVMYKKNHEQLEGNERYEGYCVDLASEIAKHVGIKYKLSIVGDGKYGARDPETKIWNGMVGELVYGRADIAVAPLTITLVREEVIDFSKPFMSLGISIMIKKPQKSKPGVFSFLDPLAYEIWMCIVFAYIGVSVVLFLVSRFSPYEWHLEDSTEEPRDPQNPPDPPNEFGIFNSLWFSLGAFMQQGCDISPRSLSGRIVGGVWWFFTLIIISSYTANLAAFLTVERMVSPIESAEDLAKQTEIAYGTLDSGSTKEFFRVLQFTSVSILLSSRKLSPRDQVRSKIAVYEKMWSYMKSAEPSVFTKTTADGVARVRKSKGKFAFLLESTMNEYIEQRKPCDTMKVGGNLDSKGYGVATPKGSALRNAVNLAVLKLNEQGLLDKLKNKWWYDKGECGSGGGDSKVSLNVTTIGYLSKE</sequence>
<dbReference type="SUPFAM" id="SSF53822">
    <property type="entry name" value="Periplasmic binding protein-like I"/>
    <property type="match status" value="1"/>
</dbReference>
<evidence type="ECO:0000256" key="4">
    <source>
        <dbReference type="ARBA" id="ARBA00022692"/>
    </source>
</evidence>
<evidence type="ECO:0000256" key="11">
    <source>
        <dbReference type="ARBA" id="ARBA00023257"/>
    </source>
</evidence>
<evidence type="ECO:0000256" key="6">
    <source>
        <dbReference type="ARBA" id="ARBA00023018"/>
    </source>
</evidence>
<name>A0ABQ9CQ79_9PASS</name>
<comment type="caution">
    <text evidence="17">The sequence shown here is derived from an EMBL/GenBank/DDBJ whole genome shotgun (WGS) entry which is preliminary data.</text>
</comment>
<dbReference type="Pfam" id="PF00060">
    <property type="entry name" value="Lig_chan"/>
    <property type="match status" value="1"/>
</dbReference>
<keyword evidence="13 14" id="KW-0407">Ion channel</keyword>
<evidence type="ECO:0000259" key="16">
    <source>
        <dbReference type="SMART" id="SM00918"/>
    </source>
</evidence>
<feature type="transmembrane region" description="Helical" evidence="14">
    <location>
        <begin position="473"/>
        <end position="495"/>
    </location>
</feature>
<keyword evidence="11 14" id="KW-0628">Postsynaptic cell membrane</keyword>
<accession>A0ABQ9CQ79</accession>
<evidence type="ECO:0000256" key="8">
    <source>
        <dbReference type="ARBA" id="ARBA00023136"/>
    </source>
</evidence>
<evidence type="ECO:0000256" key="5">
    <source>
        <dbReference type="ARBA" id="ARBA00022989"/>
    </source>
</evidence>
<keyword evidence="4 14" id="KW-0812">Transmembrane</keyword>
<dbReference type="CDD" id="cd13715">
    <property type="entry name" value="PBP2_iGluR_AMPA"/>
    <property type="match status" value="1"/>
</dbReference>
<evidence type="ECO:0000256" key="14">
    <source>
        <dbReference type="RuleBase" id="RU367118"/>
    </source>
</evidence>
<dbReference type="Gene3D" id="3.40.50.2300">
    <property type="match status" value="3"/>
</dbReference>
<feature type="domain" description="Ionotropic glutamate receptor C-terminal" evidence="15">
    <location>
        <begin position="346"/>
        <end position="745"/>
    </location>
</feature>
<proteinExistence type="inferred from homology"/>
<keyword evidence="12 14" id="KW-1071">Ligand-gated ion channel</keyword>
<evidence type="ECO:0000256" key="3">
    <source>
        <dbReference type="ARBA" id="ARBA00022475"/>
    </source>
</evidence>
<comment type="subcellular location">
    <subcellularLocation>
        <location evidence="1">Cell membrane</location>
        <topology evidence="1">Multi-pass membrane protein</topology>
    </subcellularLocation>
    <subcellularLocation>
        <location evidence="14">Postsynaptic cell membrane</location>
        <topology evidence="14">Multi-pass membrane protein</topology>
    </subcellularLocation>
</comment>
<keyword evidence="6 14" id="KW-0770">Synapse</keyword>
<keyword evidence="5 14" id="KW-1133">Transmembrane helix</keyword>